<organism evidence="6 7">
    <name type="scientific">Caulobacter hibisci</name>
    <dbReference type="NCBI Taxonomy" id="2035993"/>
    <lineage>
        <taxon>Bacteria</taxon>
        <taxon>Pseudomonadati</taxon>
        <taxon>Pseudomonadota</taxon>
        <taxon>Alphaproteobacteria</taxon>
        <taxon>Caulobacterales</taxon>
        <taxon>Caulobacteraceae</taxon>
        <taxon>Caulobacter</taxon>
    </lineage>
</organism>
<evidence type="ECO:0000313" key="6">
    <source>
        <dbReference type="EMBL" id="MBI1684104.1"/>
    </source>
</evidence>
<gene>
    <name evidence="6" type="ORF">I4Q42_10530</name>
</gene>
<keyword evidence="2 4" id="KW-0238">DNA-binding</keyword>
<dbReference type="SUPFAM" id="SSF48498">
    <property type="entry name" value="Tetracyclin repressor-like, C-terminal domain"/>
    <property type="match status" value="1"/>
</dbReference>
<name>A0ABS0SXG0_9CAUL</name>
<dbReference type="PROSITE" id="PS50977">
    <property type="entry name" value="HTH_TETR_2"/>
    <property type="match status" value="1"/>
</dbReference>
<evidence type="ECO:0000256" key="4">
    <source>
        <dbReference type="PROSITE-ProRule" id="PRU00335"/>
    </source>
</evidence>
<dbReference type="InterPro" id="IPR050109">
    <property type="entry name" value="HTH-type_TetR-like_transc_reg"/>
</dbReference>
<dbReference type="PANTHER" id="PTHR30055">
    <property type="entry name" value="HTH-TYPE TRANSCRIPTIONAL REGULATOR RUTR"/>
    <property type="match status" value="1"/>
</dbReference>
<dbReference type="SUPFAM" id="SSF46689">
    <property type="entry name" value="Homeodomain-like"/>
    <property type="match status" value="1"/>
</dbReference>
<keyword evidence="3" id="KW-0804">Transcription</keyword>
<sequence length="199" mass="21299">MNNRDLSPPGPAREAYHHGDLATALLDGALALLAQGHEPSLRAVARQAGVSTMAPYRHYADKDALLAAIAVRGLTQLHDAVLAADRAAAPGRALVAQALAYVRYAHDNPVLFRLMFGPTRPRADEAVCDAAQAVKTLMLQRLVSEAPEQFSPDRAIGCWSLVHGLAMLVLDGLLDDTDPNPLDGLVERVVQTMLEGRQG</sequence>
<evidence type="ECO:0000259" key="5">
    <source>
        <dbReference type="PROSITE" id="PS50977"/>
    </source>
</evidence>
<dbReference type="EMBL" id="JADWOX010000006">
    <property type="protein sequence ID" value="MBI1684104.1"/>
    <property type="molecule type" value="Genomic_DNA"/>
</dbReference>
<evidence type="ECO:0000313" key="7">
    <source>
        <dbReference type="Proteomes" id="UP000639859"/>
    </source>
</evidence>
<dbReference type="PANTHER" id="PTHR30055:SF220">
    <property type="entry name" value="TETR-FAMILY REGULATORY PROTEIN"/>
    <property type="match status" value="1"/>
</dbReference>
<keyword evidence="1" id="KW-0805">Transcription regulation</keyword>
<dbReference type="InterPro" id="IPR001647">
    <property type="entry name" value="HTH_TetR"/>
</dbReference>
<comment type="caution">
    <text evidence="6">The sequence shown here is derived from an EMBL/GenBank/DDBJ whole genome shotgun (WGS) entry which is preliminary data.</text>
</comment>
<proteinExistence type="predicted"/>
<evidence type="ECO:0000256" key="2">
    <source>
        <dbReference type="ARBA" id="ARBA00023125"/>
    </source>
</evidence>
<evidence type="ECO:0000256" key="3">
    <source>
        <dbReference type="ARBA" id="ARBA00023163"/>
    </source>
</evidence>
<keyword evidence="7" id="KW-1185">Reference proteome</keyword>
<protein>
    <submittedName>
        <fullName evidence="6">TetR/AcrR family transcriptional regulator</fullName>
    </submittedName>
</protein>
<reference evidence="6 7" key="1">
    <citation type="submission" date="2020-11" db="EMBL/GenBank/DDBJ databases">
        <title>genome sequence of strain KACC 18849.</title>
        <authorList>
            <person name="Gao J."/>
            <person name="Zhang X."/>
        </authorList>
    </citation>
    <scope>NUCLEOTIDE SEQUENCE [LARGE SCALE GENOMIC DNA]</scope>
    <source>
        <strain evidence="6 7">KACC 18849</strain>
    </source>
</reference>
<dbReference type="InterPro" id="IPR009057">
    <property type="entry name" value="Homeodomain-like_sf"/>
</dbReference>
<dbReference type="InterPro" id="IPR036271">
    <property type="entry name" value="Tet_transcr_reg_TetR-rel_C_sf"/>
</dbReference>
<dbReference type="Gene3D" id="1.10.357.10">
    <property type="entry name" value="Tetracycline Repressor, domain 2"/>
    <property type="match status" value="1"/>
</dbReference>
<evidence type="ECO:0000256" key="1">
    <source>
        <dbReference type="ARBA" id="ARBA00023015"/>
    </source>
</evidence>
<dbReference type="Pfam" id="PF13305">
    <property type="entry name" value="TetR_C_33"/>
    <property type="match status" value="1"/>
</dbReference>
<accession>A0ABS0SXG0</accession>
<dbReference type="Pfam" id="PF00440">
    <property type="entry name" value="TetR_N"/>
    <property type="match status" value="1"/>
</dbReference>
<dbReference type="Proteomes" id="UP000639859">
    <property type="component" value="Unassembled WGS sequence"/>
</dbReference>
<dbReference type="RefSeq" id="WP_198576030.1">
    <property type="nucleotide sequence ID" value="NZ_JADWOX010000006.1"/>
</dbReference>
<feature type="domain" description="HTH tetR-type" evidence="5">
    <location>
        <begin position="19"/>
        <end position="77"/>
    </location>
</feature>
<feature type="DNA-binding region" description="H-T-H motif" evidence="4">
    <location>
        <begin position="40"/>
        <end position="59"/>
    </location>
</feature>
<dbReference type="InterPro" id="IPR025996">
    <property type="entry name" value="MT1864/Rv1816-like_C"/>
</dbReference>